<evidence type="ECO:0000256" key="5">
    <source>
        <dbReference type="ARBA" id="ARBA00022692"/>
    </source>
</evidence>
<reference evidence="11" key="1">
    <citation type="submission" date="2018-06" db="EMBL/GenBank/DDBJ databases">
        <authorList>
            <person name="Zhirakovskaya E."/>
        </authorList>
    </citation>
    <scope>NUCLEOTIDE SEQUENCE</scope>
</reference>
<dbReference type="PANTHER" id="PTHR33288">
    <property type="match status" value="1"/>
</dbReference>
<comment type="similarity">
    <text evidence="2 10">Belongs to the Ycf4 family.</text>
</comment>
<dbReference type="GO" id="GO:0009522">
    <property type="term" value="C:photosystem I"/>
    <property type="evidence" value="ECO:0007669"/>
    <property type="project" value="InterPro"/>
</dbReference>
<evidence type="ECO:0000313" key="11">
    <source>
        <dbReference type="EMBL" id="AYD72529.1"/>
    </source>
</evidence>
<keyword evidence="8 10" id="KW-0472">Membrane</keyword>
<comment type="subcellular location">
    <subcellularLocation>
        <location evidence="9">Plastid thylakoid membrane</location>
        <topology evidence="9">Multi-pass membrane protein</topology>
    </subcellularLocation>
    <subcellularLocation>
        <location evidence="10">Plastid</location>
        <location evidence="10">Chloroplast thylakoid membrane</location>
        <topology evidence="10">Multi-pass membrane protein</topology>
    </subcellularLocation>
</comment>
<evidence type="ECO:0000256" key="2">
    <source>
        <dbReference type="ARBA" id="ARBA00008198"/>
    </source>
</evidence>
<keyword evidence="6 10" id="KW-1133">Transmembrane helix</keyword>
<keyword evidence="11" id="KW-0934">Plastid</keyword>
<evidence type="ECO:0000256" key="1">
    <source>
        <dbReference type="ARBA" id="ARBA00002862"/>
    </source>
</evidence>
<dbReference type="GO" id="GO:0015979">
    <property type="term" value="P:photosynthesis"/>
    <property type="evidence" value="ECO:0007669"/>
    <property type="project" value="UniProtKB-UniRule"/>
</dbReference>
<organism evidence="11">
    <name type="scientific">Halicoryne sp. HV04044</name>
    <dbReference type="NCBI Taxonomy" id="2364992"/>
    <lineage>
        <taxon>Eukaryota</taxon>
        <taxon>Viridiplantae</taxon>
        <taxon>Chlorophyta</taxon>
        <taxon>core chlorophytes</taxon>
        <taxon>Ulvophyceae</taxon>
        <taxon>TCBD clade</taxon>
        <taxon>Dasycladales</taxon>
        <taxon>Polyphysaceae</taxon>
        <taxon>Halicoryne</taxon>
    </lineage>
</organism>
<dbReference type="PANTHER" id="PTHR33288:SF4">
    <property type="entry name" value="PHOTOSYSTEM I ASSEMBLY PROTEIN YCF4"/>
    <property type="match status" value="1"/>
</dbReference>
<dbReference type="NCBIfam" id="NF002712">
    <property type="entry name" value="PRK02542.1"/>
    <property type="match status" value="1"/>
</dbReference>
<dbReference type="InterPro" id="IPR003359">
    <property type="entry name" value="PSI_Ycf4_assembly"/>
</dbReference>
<evidence type="ECO:0000256" key="3">
    <source>
        <dbReference type="ARBA" id="ARBA00015395"/>
    </source>
</evidence>
<keyword evidence="5 10" id="KW-0812">Transmembrane</keyword>
<feature type="transmembrane region" description="Helical" evidence="10">
    <location>
        <begin position="12"/>
        <end position="37"/>
    </location>
</feature>
<accession>A0A386JM68</accession>
<evidence type="ECO:0000256" key="6">
    <source>
        <dbReference type="ARBA" id="ARBA00022989"/>
    </source>
</evidence>
<dbReference type="GO" id="GO:0009535">
    <property type="term" value="C:chloroplast thylakoid membrane"/>
    <property type="evidence" value="ECO:0007669"/>
    <property type="project" value="UniProtKB-SubCell"/>
</dbReference>
<keyword evidence="11" id="KW-0150">Chloroplast</keyword>
<gene>
    <name evidence="10 11" type="primary">ycf4</name>
</gene>
<evidence type="ECO:0000256" key="9">
    <source>
        <dbReference type="ARBA" id="ARBA00046286"/>
    </source>
</evidence>
<comment type="function">
    <text evidence="1 10">Seems to be required for the assembly of the photosystem I complex.</text>
</comment>
<name>A0A386JM68_9CHLO</name>
<reference evidence="11" key="2">
    <citation type="journal article" date="2019" name="Mol. Phylogenet. Evol.">
        <title>Reassessment of the classification of bryopsidales (chlorophyta) based on chloroplast phylogenomic analyses.</title>
        <authorList>
            <person name="Cremen M.C."/>
            <person name="Leliaert F."/>
            <person name="West J."/>
            <person name="Lam D.W."/>
            <person name="Shimada S."/>
            <person name="Lopez-Bautista J.M."/>
            <person name="Verbruggen H."/>
        </authorList>
    </citation>
    <scope>NUCLEOTIDE SEQUENCE</scope>
</reference>
<proteinExistence type="inferred from homology"/>
<sequence>MKRYQILGSRRFSNYFWATIILISSISFILTGFSSYLQFNILPFIHSENIIFFPQGLVMSFYGILGFIFSNYLWLTIIWSIGGGFNEFNKQKEMIRIFRWGFPGQNRKIDLTYNIKDVEAIRVEFIEGLNPKRTIYLIIKKNKEIPLTRIGQPLSLEEIETQAADIAKFLQVDLI</sequence>
<protein>
    <recommendedName>
        <fullName evidence="3 10">Photosystem I assembly protein Ycf4</fullName>
    </recommendedName>
</protein>
<evidence type="ECO:0000256" key="10">
    <source>
        <dbReference type="HAMAP-Rule" id="MF_00437"/>
    </source>
</evidence>
<evidence type="ECO:0000256" key="8">
    <source>
        <dbReference type="ARBA" id="ARBA00023136"/>
    </source>
</evidence>
<dbReference type="EMBL" id="MH545339">
    <property type="protein sequence ID" value="AYD72529.1"/>
    <property type="molecule type" value="Genomic_DNA"/>
</dbReference>
<keyword evidence="7 10" id="KW-0793">Thylakoid</keyword>
<dbReference type="AlphaFoldDB" id="A0A386JM68"/>
<keyword evidence="4 10" id="KW-0602">Photosynthesis</keyword>
<geneLocation type="chloroplast" evidence="11"/>
<dbReference type="HAMAP" id="MF_00437">
    <property type="entry name" value="Ycf4"/>
    <property type="match status" value="1"/>
</dbReference>
<dbReference type="Pfam" id="PF02392">
    <property type="entry name" value="Ycf4"/>
    <property type="match status" value="1"/>
</dbReference>
<evidence type="ECO:0000256" key="4">
    <source>
        <dbReference type="ARBA" id="ARBA00022531"/>
    </source>
</evidence>
<feature type="transmembrane region" description="Helical" evidence="10">
    <location>
        <begin position="57"/>
        <end position="82"/>
    </location>
</feature>
<evidence type="ECO:0000256" key="7">
    <source>
        <dbReference type="ARBA" id="ARBA00023078"/>
    </source>
</evidence>